<dbReference type="InterPro" id="IPR021308">
    <property type="entry name" value="GfcB"/>
</dbReference>
<dbReference type="SUPFAM" id="SSF159270">
    <property type="entry name" value="YmcC-like"/>
    <property type="match status" value="1"/>
</dbReference>
<dbReference type="AlphaFoldDB" id="A0A2R8BM83"/>
<organism evidence="2 3">
    <name type="scientific">Albidovulum aquaemixtae</name>
    <dbReference type="NCBI Taxonomy" id="1542388"/>
    <lineage>
        <taxon>Bacteria</taxon>
        <taxon>Pseudomonadati</taxon>
        <taxon>Pseudomonadota</taxon>
        <taxon>Alphaproteobacteria</taxon>
        <taxon>Rhodobacterales</taxon>
        <taxon>Paracoccaceae</taxon>
        <taxon>Albidovulum</taxon>
    </lineage>
</organism>
<dbReference type="EMBL" id="OMOQ01000003">
    <property type="protein sequence ID" value="SPH24537.1"/>
    <property type="molecule type" value="Genomic_DNA"/>
</dbReference>
<evidence type="ECO:0008006" key="4">
    <source>
        <dbReference type="Google" id="ProtNLM"/>
    </source>
</evidence>
<dbReference type="PROSITE" id="PS51257">
    <property type="entry name" value="PROKAR_LIPOPROTEIN"/>
    <property type="match status" value="1"/>
</dbReference>
<accession>A0A2R8BM83</accession>
<gene>
    <name evidence="2" type="ORF">DEA8626_03589</name>
</gene>
<reference evidence="2 3" key="1">
    <citation type="submission" date="2018-03" db="EMBL/GenBank/DDBJ databases">
        <authorList>
            <person name="Keele B.F."/>
        </authorList>
    </citation>
    <scope>NUCLEOTIDE SEQUENCE [LARGE SCALE GENOMIC DNA]</scope>
    <source>
        <strain evidence="2 3">CECT 8626</strain>
    </source>
</reference>
<keyword evidence="1" id="KW-0732">Signal</keyword>
<protein>
    <recommendedName>
        <fullName evidence="4">YjbF family lipoprotein</fullName>
    </recommendedName>
</protein>
<sequence length="228" mass="23576">MRAVRAALAAFIAVGVVACGTDTSKTEGSQIAVGIAKELASRVAPGKKKAAGTPDPEKLAASAKSSFSGPIIVAQMEKTGLLTALGEIGRNAGVRTFVTPSEQAIMLRQGLLVGTRGLGNDLMSTELGSAAALVGGRTGGQTQRVWRYLDGEGIERPLPMNCTITRGPAKSFTFAGNAHSTVQMDENCSGQGLSISNSYWVTGNGTIALSHQWIGPALGHVTIQLVRN</sequence>
<feature type="chain" id="PRO_5015348796" description="YjbF family lipoprotein" evidence="1">
    <location>
        <begin position="19"/>
        <end position="228"/>
    </location>
</feature>
<evidence type="ECO:0000313" key="2">
    <source>
        <dbReference type="EMBL" id="SPH24537.1"/>
    </source>
</evidence>
<dbReference type="InterPro" id="IPR023373">
    <property type="entry name" value="YmcC_sf"/>
</dbReference>
<evidence type="ECO:0000256" key="1">
    <source>
        <dbReference type="SAM" id="SignalP"/>
    </source>
</evidence>
<feature type="signal peptide" evidence="1">
    <location>
        <begin position="1"/>
        <end position="18"/>
    </location>
</feature>
<name>A0A2R8BM83_9RHOB</name>
<dbReference type="Pfam" id="PF11102">
    <property type="entry name" value="YjbF"/>
    <property type="match status" value="1"/>
</dbReference>
<dbReference type="Gene3D" id="2.40.360.10">
    <property type="entry name" value="YmcC-like"/>
    <property type="match status" value="1"/>
</dbReference>
<keyword evidence="3" id="KW-1185">Reference proteome</keyword>
<proteinExistence type="predicted"/>
<dbReference type="Proteomes" id="UP000244924">
    <property type="component" value="Unassembled WGS sequence"/>
</dbReference>
<evidence type="ECO:0000313" key="3">
    <source>
        <dbReference type="Proteomes" id="UP000244924"/>
    </source>
</evidence>